<keyword evidence="1" id="KW-1133">Transmembrane helix</keyword>
<dbReference type="RefSeq" id="WP_145416317.1">
    <property type="nucleotide sequence ID" value="NZ_CP036526.1"/>
</dbReference>
<evidence type="ECO:0008006" key="4">
    <source>
        <dbReference type="Google" id="ProtNLM"/>
    </source>
</evidence>
<sequence length="271" mass="31266">MIDPLVSRGRMVAVHCVVQLGILLTLTWKWTYFKWSDNLHEKITLADPFFPDWLESADVVRYAYLISLAVIVVNIVSWEKYLTRLCNYVTLACLSVLLIHQASYNDATFTTAWWACVWSVWYGHHMDDPDRIATLDRGAFLSRAMMSMVLLGGAVGKWTPEYWNGDVLYDIYFRDRNFWMFNYLRNTFEPDQLRVIATWYSRKVVAIETICGFGLWLLPSRLAALIGLLVFTSIAIFSNIYLFSVMFALMGIAAVGLFVVKRPTHQLDLEA</sequence>
<dbReference type="Proteomes" id="UP000319817">
    <property type="component" value="Chromosome"/>
</dbReference>
<protein>
    <recommendedName>
        <fullName evidence="4">HTTM domain-containing protein</fullName>
    </recommendedName>
</protein>
<feature type="transmembrane region" description="Helical" evidence="1">
    <location>
        <begin position="210"/>
        <end position="234"/>
    </location>
</feature>
<feature type="transmembrane region" description="Helical" evidence="1">
    <location>
        <begin position="240"/>
        <end position="260"/>
    </location>
</feature>
<proteinExistence type="predicted"/>
<organism evidence="2 3">
    <name type="scientific">Stieleria marina</name>
    <dbReference type="NCBI Taxonomy" id="1930275"/>
    <lineage>
        <taxon>Bacteria</taxon>
        <taxon>Pseudomonadati</taxon>
        <taxon>Planctomycetota</taxon>
        <taxon>Planctomycetia</taxon>
        <taxon>Pirellulales</taxon>
        <taxon>Pirellulaceae</taxon>
        <taxon>Stieleria</taxon>
    </lineage>
</organism>
<name>A0A517NNY2_9BACT</name>
<dbReference type="EMBL" id="CP036526">
    <property type="protein sequence ID" value="QDT08837.1"/>
    <property type="molecule type" value="Genomic_DNA"/>
</dbReference>
<dbReference type="OrthoDB" id="274943at2"/>
<dbReference type="AlphaFoldDB" id="A0A517NNY2"/>
<keyword evidence="3" id="KW-1185">Reference proteome</keyword>
<gene>
    <name evidence="2" type="ORF">K239x_07790</name>
</gene>
<keyword evidence="1" id="KW-0472">Membrane</keyword>
<evidence type="ECO:0000313" key="2">
    <source>
        <dbReference type="EMBL" id="QDT08837.1"/>
    </source>
</evidence>
<feature type="transmembrane region" description="Helical" evidence="1">
    <location>
        <begin position="59"/>
        <end position="78"/>
    </location>
</feature>
<reference evidence="2 3" key="1">
    <citation type="submission" date="2019-02" db="EMBL/GenBank/DDBJ databases">
        <title>Deep-cultivation of Planctomycetes and their phenomic and genomic characterization uncovers novel biology.</title>
        <authorList>
            <person name="Wiegand S."/>
            <person name="Jogler M."/>
            <person name="Boedeker C."/>
            <person name="Pinto D."/>
            <person name="Vollmers J."/>
            <person name="Rivas-Marin E."/>
            <person name="Kohn T."/>
            <person name="Peeters S.H."/>
            <person name="Heuer A."/>
            <person name="Rast P."/>
            <person name="Oberbeckmann S."/>
            <person name="Bunk B."/>
            <person name="Jeske O."/>
            <person name="Meyerdierks A."/>
            <person name="Storesund J.E."/>
            <person name="Kallscheuer N."/>
            <person name="Luecker S."/>
            <person name="Lage O.M."/>
            <person name="Pohl T."/>
            <person name="Merkel B.J."/>
            <person name="Hornburger P."/>
            <person name="Mueller R.-W."/>
            <person name="Bruemmer F."/>
            <person name="Labrenz M."/>
            <person name="Spormann A.M."/>
            <person name="Op den Camp H."/>
            <person name="Overmann J."/>
            <person name="Amann R."/>
            <person name="Jetten M.S.M."/>
            <person name="Mascher T."/>
            <person name="Medema M.H."/>
            <person name="Devos D.P."/>
            <person name="Kaster A.-K."/>
            <person name="Ovreas L."/>
            <person name="Rohde M."/>
            <person name="Galperin M.Y."/>
            <person name="Jogler C."/>
        </authorList>
    </citation>
    <scope>NUCLEOTIDE SEQUENCE [LARGE SCALE GENOMIC DNA]</scope>
    <source>
        <strain evidence="2 3">K23_9</strain>
    </source>
</reference>
<evidence type="ECO:0000256" key="1">
    <source>
        <dbReference type="SAM" id="Phobius"/>
    </source>
</evidence>
<evidence type="ECO:0000313" key="3">
    <source>
        <dbReference type="Proteomes" id="UP000319817"/>
    </source>
</evidence>
<feature type="transmembrane region" description="Helical" evidence="1">
    <location>
        <begin position="12"/>
        <end position="30"/>
    </location>
</feature>
<accession>A0A517NNY2</accession>
<keyword evidence="1" id="KW-0812">Transmembrane</keyword>